<feature type="transmembrane region" description="Helical" evidence="6">
    <location>
        <begin position="214"/>
        <end position="236"/>
    </location>
</feature>
<proteinExistence type="predicted"/>
<comment type="caution">
    <text evidence="8">The sequence shown here is derived from an EMBL/GenBank/DDBJ whole genome shotgun (WGS) entry which is preliminary data.</text>
</comment>
<keyword evidence="3 6" id="KW-0812">Transmembrane</keyword>
<keyword evidence="2" id="KW-0813">Transport</keyword>
<evidence type="ECO:0000313" key="9">
    <source>
        <dbReference type="Proteomes" id="UP001316803"/>
    </source>
</evidence>
<dbReference type="PANTHER" id="PTHR43791:SF18">
    <property type="entry name" value="NICOTINIC ACID TRANSPORTER TNA1, PUTATIVE (AFU_ORTHOLOGUE AFUA_3G03820)-RELATED"/>
    <property type="match status" value="1"/>
</dbReference>
<feature type="transmembrane region" description="Helical" evidence="6">
    <location>
        <begin position="181"/>
        <end position="202"/>
    </location>
</feature>
<protein>
    <recommendedName>
        <fullName evidence="7">Major facilitator superfamily (MFS) profile domain-containing protein</fullName>
    </recommendedName>
</protein>
<name>A0AAN8EHG5_9EURO</name>
<feature type="transmembrane region" description="Helical" evidence="6">
    <location>
        <begin position="146"/>
        <end position="169"/>
    </location>
</feature>
<dbReference type="InterPro" id="IPR020846">
    <property type="entry name" value="MFS_dom"/>
</dbReference>
<evidence type="ECO:0000256" key="6">
    <source>
        <dbReference type="SAM" id="Phobius"/>
    </source>
</evidence>
<evidence type="ECO:0000259" key="7">
    <source>
        <dbReference type="PROSITE" id="PS50850"/>
    </source>
</evidence>
<feature type="transmembrane region" description="Helical" evidence="6">
    <location>
        <begin position="383"/>
        <end position="404"/>
    </location>
</feature>
<dbReference type="AlphaFoldDB" id="A0AAN8EHG5"/>
<dbReference type="Pfam" id="PF07690">
    <property type="entry name" value="MFS_1"/>
    <property type="match status" value="1"/>
</dbReference>
<accession>A0AAN8EHG5</accession>
<evidence type="ECO:0000256" key="2">
    <source>
        <dbReference type="ARBA" id="ARBA00022448"/>
    </source>
</evidence>
<dbReference type="InterPro" id="IPR036259">
    <property type="entry name" value="MFS_trans_sf"/>
</dbReference>
<sequence>MAISDLDRNSGKGVTEKHEYATDDVHAGHGLTATNQPDYHDKETKRILRKVDYRLLPMLTLLYVLAFLDRGNIGNAKIAGMMEDLELTGPQYNIALTVFFLPYAVFEVPSNIVLKLMRPSWWICILMVSWGVVMTLQGIVKDYHGLIITRTMLGLTESGFFPAATFLLTTWYCRFEVQTRLSIFFSAASLAGAFSGLLAYGIQHMAGVGGLNGWRWIFILEGIATVVVGVTLPWTLPDSPESASFLTPEEKALIKHRLEEDSGTAAGRVGTSEGFQWKYLIGALTEWKIYLAVIIYWGNAISLYGFTYSAPTIIKGLGYTSANAQLLTIPVYLLGVISTISFSMMADKHQKKWPFIVGPYSIALIGFIGLLSVPHPRLPGLTYGLLFCIPAGVYPPLICCLSWIGANLAPSWKRAVGMALLISIGNLGGAIGSNIFLANQAPDYWLGYGMGCGMVSAAIVCTMILKTALEKINKQRDAMDENEIRAKYTEAQLIELGDKSPLFRYVV</sequence>
<feature type="transmembrane region" description="Helical" evidence="6">
    <location>
        <begin position="326"/>
        <end position="346"/>
    </location>
</feature>
<evidence type="ECO:0000256" key="5">
    <source>
        <dbReference type="ARBA" id="ARBA00023136"/>
    </source>
</evidence>
<evidence type="ECO:0000256" key="1">
    <source>
        <dbReference type="ARBA" id="ARBA00004141"/>
    </source>
</evidence>
<dbReference type="FunFam" id="1.20.1250.20:FF:000034">
    <property type="entry name" value="MFS general substrate transporter"/>
    <property type="match status" value="1"/>
</dbReference>
<comment type="subcellular location">
    <subcellularLocation>
        <location evidence="1">Membrane</location>
        <topology evidence="1">Multi-pass membrane protein</topology>
    </subcellularLocation>
</comment>
<feature type="transmembrane region" description="Helical" evidence="6">
    <location>
        <begin position="287"/>
        <end position="306"/>
    </location>
</feature>
<organism evidence="8 9">
    <name type="scientific">Knufia fluminis</name>
    <dbReference type="NCBI Taxonomy" id="191047"/>
    <lineage>
        <taxon>Eukaryota</taxon>
        <taxon>Fungi</taxon>
        <taxon>Dikarya</taxon>
        <taxon>Ascomycota</taxon>
        <taxon>Pezizomycotina</taxon>
        <taxon>Eurotiomycetes</taxon>
        <taxon>Chaetothyriomycetidae</taxon>
        <taxon>Chaetothyriales</taxon>
        <taxon>Trichomeriaceae</taxon>
        <taxon>Knufia</taxon>
    </lineage>
</organism>
<dbReference type="Gene3D" id="1.20.1250.20">
    <property type="entry name" value="MFS general substrate transporter like domains"/>
    <property type="match status" value="2"/>
</dbReference>
<keyword evidence="4 6" id="KW-1133">Transmembrane helix</keyword>
<keyword evidence="9" id="KW-1185">Reference proteome</keyword>
<dbReference type="EMBL" id="JAKLMC020000009">
    <property type="protein sequence ID" value="KAK5954160.1"/>
    <property type="molecule type" value="Genomic_DNA"/>
</dbReference>
<feature type="transmembrane region" description="Helical" evidence="6">
    <location>
        <begin position="55"/>
        <end position="73"/>
    </location>
</feature>
<dbReference type="Proteomes" id="UP001316803">
    <property type="component" value="Unassembled WGS sequence"/>
</dbReference>
<feature type="transmembrane region" description="Helical" evidence="6">
    <location>
        <begin position="93"/>
        <end position="114"/>
    </location>
</feature>
<reference evidence="8 9" key="1">
    <citation type="submission" date="2022-12" db="EMBL/GenBank/DDBJ databases">
        <title>Genomic features and morphological characterization of a novel Knufia sp. strain isolated from spacecraft assembly facility.</title>
        <authorList>
            <person name="Teixeira M."/>
            <person name="Chander A.M."/>
            <person name="Stajich J.E."/>
            <person name="Venkateswaran K."/>
        </authorList>
    </citation>
    <scope>NUCLEOTIDE SEQUENCE [LARGE SCALE GENOMIC DNA]</scope>
    <source>
        <strain evidence="8 9">FJI-L2-BK-P2</strain>
    </source>
</reference>
<gene>
    <name evidence="8" type="ORF">OHC33_004733</name>
</gene>
<dbReference type="PANTHER" id="PTHR43791">
    <property type="entry name" value="PERMEASE-RELATED"/>
    <property type="match status" value="1"/>
</dbReference>
<dbReference type="GO" id="GO:0022857">
    <property type="term" value="F:transmembrane transporter activity"/>
    <property type="evidence" value="ECO:0007669"/>
    <property type="project" value="InterPro"/>
</dbReference>
<feature type="transmembrane region" description="Helical" evidence="6">
    <location>
        <begin position="444"/>
        <end position="465"/>
    </location>
</feature>
<dbReference type="GO" id="GO:0016020">
    <property type="term" value="C:membrane"/>
    <property type="evidence" value="ECO:0007669"/>
    <property type="project" value="UniProtKB-SubCell"/>
</dbReference>
<evidence type="ECO:0000256" key="4">
    <source>
        <dbReference type="ARBA" id="ARBA00022989"/>
    </source>
</evidence>
<dbReference type="PROSITE" id="PS50850">
    <property type="entry name" value="MFS"/>
    <property type="match status" value="1"/>
</dbReference>
<evidence type="ECO:0000256" key="3">
    <source>
        <dbReference type="ARBA" id="ARBA00022692"/>
    </source>
</evidence>
<dbReference type="InterPro" id="IPR011701">
    <property type="entry name" value="MFS"/>
</dbReference>
<dbReference type="SUPFAM" id="SSF103473">
    <property type="entry name" value="MFS general substrate transporter"/>
    <property type="match status" value="1"/>
</dbReference>
<feature type="transmembrane region" description="Helical" evidence="6">
    <location>
        <begin position="416"/>
        <end position="438"/>
    </location>
</feature>
<feature type="transmembrane region" description="Helical" evidence="6">
    <location>
        <begin position="353"/>
        <end position="371"/>
    </location>
</feature>
<keyword evidence="5 6" id="KW-0472">Membrane</keyword>
<dbReference type="FunFam" id="1.20.1250.20:FF:000013">
    <property type="entry name" value="MFS general substrate transporter"/>
    <property type="match status" value="1"/>
</dbReference>
<feature type="transmembrane region" description="Helical" evidence="6">
    <location>
        <begin position="121"/>
        <end position="140"/>
    </location>
</feature>
<feature type="domain" description="Major facilitator superfamily (MFS) profile" evidence="7">
    <location>
        <begin position="55"/>
        <end position="476"/>
    </location>
</feature>
<evidence type="ECO:0000313" key="8">
    <source>
        <dbReference type="EMBL" id="KAK5954160.1"/>
    </source>
</evidence>